<keyword evidence="8" id="KW-0249">Electron transport</keyword>
<dbReference type="EC" id="7.1.1.2" evidence="2"/>
<dbReference type="PANTHER" id="PTHR42829:SF2">
    <property type="entry name" value="NADH-UBIQUINONE OXIDOREDUCTASE CHAIN 5"/>
    <property type="match status" value="1"/>
</dbReference>
<feature type="transmembrane region" description="Helical" evidence="15">
    <location>
        <begin position="6"/>
        <end position="24"/>
    </location>
</feature>
<feature type="transmembrane region" description="Helical" evidence="15">
    <location>
        <begin position="330"/>
        <end position="351"/>
    </location>
</feature>
<dbReference type="AlphaFoldDB" id="A0A7V3ZSX1"/>
<keyword evidence="5" id="KW-0679">Respiratory chain</keyword>
<reference evidence="19" key="1">
    <citation type="journal article" date="2020" name="mSystems">
        <title>Genome- and Community-Level Interaction Insights into Carbon Utilization and Element Cycling Functions of Hydrothermarchaeota in Hydrothermal Sediment.</title>
        <authorList>
            <person name="Zhou Z."/>
            <person name="Liu Y."/>
            <person name="Xu W."/>
            <person name="Pan J."/>
            <person name="Luo Z.H."/>
            <person name="Li M."/>
        </authorList>
    </citation>
    <scope>NUCLEOTIDE SEQUENCE [LARGE SCALE GENOMIC DNA]</scope>
    <source>
        <strain evidence="19">SpSt-695</strain>
    </source>
</reference>
<dbReference type="GO" id="GO:0003954">
    <property type="term" value="F:NADH dehydrogenase activity"/>
    <property type="evidence" value="ECO:0007669"/>
    <property type="project" value="TreeGrafter"/>
</dbReference>
<feature type="domain" description="NADH dehydrogenase subunit 5 C-terminal" evidence="18">
    <location>
        <begin position="424"/>
        <end position="603"/>
    </location>
</feature>
<comment type="caution">
    <text evidence="19">The sequence shown here is derived from an EMBL/GenBank/DDBJ whole genome shotgun (WGS) entry which is preliminary data.</text>
</comment>
<evidence type="ECO:0000256" key="7">
    <source>
        <dbReference type="ARBA" id="ARBA00022967"/>
    </source>
</evidence>
<keyword evidence="4" id="KW-0813">Transport</keyword>
<evidence type="ECO:0000256" key="12">
    <source>
        <dbReference type="ARBA" id="ARBA00023136"/>
    </source>
</evidence>
<dbReference type="GO" id="GO:0008137">
    <property type="term" value="F:NADH dehydrogenase (ubiquinone) activity"/>
    <property type="evidence" value="ECO:0007669"/>
    <property type="project" value="UniProtKB-EC"/>
</dbReference>
<evidence type="ECO:0000256" key="10">
    <source>
        <dbReference type="ARBA" id="ARBA00023027"/>
    </source>
</evidence>
<feature type="transmembrane region" description="Helical" evidence="15">
    <location>
        <begin position="371"/>
        <end position="389"/>
    </location>
</feature>
<keyword evidence="9 15" id="KW-1133">Transmembrane helix</keyword>
<name>A0A7V3ZSX1_UNCW3</name>
<evidence type="ECO:0000256" key="15">
    <source>
        <dbReference type="SAM" id="Phobius"/>
    </source>
</evidence>
<feature type="transmembrane region" description="Helical" evidence="15">
    <location>
        <begin position="117"/>
        <end position="134"/>
    </location>
</feature>
<feature type="transmembrane region" description="Helical" evidence="15">
    <location>
        <begin position="276"/>
        <end position="298"/>
    </location>
</feature>
<dbReference type="NCBIfam" id="NF005141">
    <property type="entry name" value="PRK06590.1"/>
    <property type="match status" value="1"/>
</dbReference>
<evidence type="ECO:0000256" key="2">
    <source>
        <dbReference type="ARBA" id="ARBA00012944"/>
    </source>
</evidence>
<feature type="domain" description="NADH:quinone oxidoreductase/Mrp antiporter transmembrane" evidence="16">
    <location>
        <begin position="134"/>
        <end position="417"/>
    </location>
</feature>
<dbReference type="NCBIfam" id="TIGR01974">
    <property type="entry name" value="NDH_I_L"/>
    <property type="match status" value="1"/>
</dbReference>
<dbReference type="Pfam" id="PF06455">
    <property type="entry name" value="NADH5_C"/>
    <property type="match status" value="1"/>
</dbReference>
<evidence type="ECO:0000256" key="9">
    <source>
        <dbReference type="ARBA" id="ARBA00022989"/>
    </source>
</evidence>
<dbReference type="InterPro" id="IPR010934">
    <property type="entry name" value="NADH_DH_su5_C"/>
</dbReference>
<keyword evidence="7" id="KW-1278">Translocase</keyword>
<evidence type="ECO:0000256" key="3">
    <source>
        <dbReference type="ARBA" id="ARBA00021096"/>
    </source>
</evidence>
<comment type="catalytic activity">
    <reaction evidence="13">
        <text>a ubiquinone + NADH + 5 H(+)(in) = a ubiquinol + NAD(+) + 4 H(+)(out)</text>
        <dbReference type="Rhea" id="RHEA:29091"/>
        <dbReference type="Rhea" id="RHEA-COMP:9565"/>
        <dbReference type="Rhea" id="RHEA-COMP:9566"/>
        <dbReference type="ChEBI" id="CHEBI:15378"/>
        <dbReference type="ChEBI" id="CHEBI:16389"/>
        <dbReference type="ChEBI" id="CHEBI:17976"/>
        <dbReference type="ChEBI" id="CHEBI:57540"/>
        <dbReference type="ChEBI" id="CHEBI:57945"/>
        <dbReference type="EC" id="7.1.1.2"/>
    </reaction>
</comment>
<feature type="transmembrane region" description="Helical" evidence="15">
    <location>
        <begin position="305"/>
        <end position="324"/>
    </location>
</feature>
<evidence type="ECO:0000259" key="17">
    <source>
        <dbReference type="Pfam" id="PF00662"/>
    </source>
</evidence>
<feature type="transmembrane region" description="Helical" evidence="15">
    <location>
        <begin position="31"/>
        <end position="51"/>
    </location>
</feature>
<evidence type="ECO:0000256" key="6">
    <source>
        <dbReference type="ARBA" id="ARBA00022692"/>
    </source>
</evidence>
<dbReference type="Gene3D" id="1.20.5.2700">
    <property type="match status" value="1"/>
</dbReference>
<evidence type="ECO:0000256" key="8">
    <source>
        <dbReference type="ARBA" id="ARBA00022982"/>
    </source>
</evidence>
<feature type="transmembrane region" description="Helical" evidence="15">
    <location>
        <begin position="409"/>
        <end position="435"/>
    </location>
</feature>
<dbReference type="PRINTS" id="PR01435">
    <property type="entry name" value="NPOXDRDTASE5"/>
</dbReference>
<dbReference type="EMBL" id="DTDP01000089">
    <property type="protein sequence ID" value="HGK53796.1"/>
    <property type="molecule type" value="Genomic_DNA"/>
</dbReference>
<dbReference type="InterPro" id="IPR001516">
    <property type="entry name" value="Proton_antipo_N"/>
</dbReference>
<dbReference type="GO" id="GO:0015990">
    <property type="term" value="P:electron transport coupled proton transport"/>
    <property type="evidence" value="ECO:0007669"/>
    <property type="project" value="TreeGrafter"/>
</dbReference>
<dbReference type="GO" id="GO:0016020">
    <property type="term" value="C:membrane"/>
    <property type="evidence" value="ECO:0007669"/>
    <property type="project" value="UniProtKB-SubCell"/>
</dbReference>
<keyword evidence="11" id="KW-0830">Ubiquinone</keyword>
<evidence type="ECO:0000256" key="14">
    <source>
        <dbReference type="RuleBase" id="RU000320"/>
    </source>
</evidence>
<feature type="transmembrane region" description="Helical" evidence="15">
    <location>
        <begin position="140"/>
        <end position="160"/>
    </location>
</feature>
<evidence type="ECO:0000256" key="1">
    <source>
        <dbReference type="ARBA" id="ARBA00004127"/>
    </source>
</evidence>
<feature type="transmembrane region" description="Helical" evidence="15">
    <location>
        <begin position="247"/>
        <end position="264"/>
    </location>
</feature>
<feature type="transmembrane region" description="Helical" evidence="15">
    <location>
        <begin position="592"/>
        <end position="610"/>
    </location>
</feature>
<evidence type="ECO:0000259" key="16">
    <source>
        <dbReference type="Pfam" id="PF00361"/>
    </source>
</evidence>
<feature type="transmembrane region" description="Helical" evidence="15">
    <location>
        <begin position="86"/>
        <end position="105"/>
    </location>
</feature>
<evidence type="ECO:0000256" key="5">
    <source>
        <dbReference type="ARBA" id="ARBA00022660"/>
    </source>
</evidence>
<organism evidence="19">
    <name type="scientific">candidate division WOR-3 bacterium</name>
    <dbReference type="NCBI Taxonomy" id="2052148"/>
    <lineage>
        <taxon>Bacteria</taxon>
        <taxon>Bacteria division WOR-3</taxon>
    </lineage>
</organism>
<evidence type="ECO:0000256" key="13">
    <source>
        <dbReference type="ARBA" id="ARBA00049551"/>
    </source>
</evidence>
<evidence type="ECO:0000256" key="11">
    <source>
        <dbReference type="ARBA" id="ARBA00023075"/>
    </source>
</evidence>
<proteinExistence type="predicted"/>
<comment type="subcellular location">
    <subcellularLocation>
        <location evidence="1">Endomembrane system</location>
        <topology evidence="1">Multi-pass membrane protein</topology>
    </subcellularLocation>
    <subcellularLocation>
        <location evidence="14">Membrane</location>
        <topology evidence="14">Multi-pass membrane protein</topology>
    </subcellularLocation>
</comment>
<dbReference type="PANTHER" id="PTHR42829">
    <property type="entry name" value="NADH-UBIQUINONE OXIDOREDUCTASE CHAIN 5"/>
    <property type="match status" value="1"/>
</dbReference>
<feature type="domain" description="NADH-Ubiquinone oxidoreductase (complex I) chain 5 N-terminal" evidence="17">
    <location>
        <begin position="66"/>
        <end position="117"/>
    </location>
</feature>
<keyword evidence="10" id="KW-0520">NAD</keyword>
<dbReference type="GO" id="GO:0042773">
    <property type="term" value="P:ATP synthesis coupled electron transport"/>
    <property type="evidence" value="ECO:0007669"/>
    <property type="project" value="InterPro"/>
</dbReference>
<dbReference type="GO" id="GO:0012505">
    <property type="term" value="C:endomembrane system"/>
    <property type="evidence" value="ECO:0007669"/>
    <property type="project" value="UniProtKB-SubCell"/>
</dbReference>
<keyword evidence="12 15" id="KW-0472">Membrane</keyword>
<evidence type="ECO:0000313" key="19">
    <source>
        <dbReference type="EMBL" id="HGK53796.1"/>
    </source>
</evidence>
<dbReference type="InterPro" id="IPR018393">
    <property type="entry name" value="NADHpl_OxRdtase_5_subgr"/>
</dbReference>
<protein>
    <recommendedName>
        <fullName evidence="3">NADH-ubiquinone oxidoreductase chain 5</fullName>
        <ecNumber evidence="2">7.1.1.2</ecNumber>
    </recommendedName>
</protein>
<dbReference type="PRINTS" id="PR01434">
    <property type="entry name" value="NADHDHGNASE5"/>
</dbReference>
<dbReference type="Pfam" id="PF00662">
    <property type="entry name" value="Proton_antipo_N"/>
    <property type="match status" value="1"/>
</dbReference>
<sequence length="611" mass="69072">MIGIYALISFLLPFLSFIIIGFFIRRYGKISAYLSITCVLLSLFFSILSLIHLNKNPGEYFIEWLWLSQKLFTFKFGIWVDPLSSAMLFVVALVASMVQIYSLGYMKDETPPSLGRYYAYHSLFTFSMMGLVLSKNILELFVFWELVGLCSYLLIGFWFYKPSAAKAAVKAFWTTRLGDVGFMLGLLYLYKHTGCFELKDLLSKAPEFSQGIITTGTLLLFCGAVGKSAQFPLHIWLPDAMEGPTPVSALIHAATMVAAGVYMVARLFPLFSLSKITLFIIAFIGAFTAVLASTMAIVQEDIKRVLAYSTISQLGYMMAGLGVGNVNAGFFHLFTHAYFKALLFLCAGCAIHAVHSNSIWDMGGLLKRMPVTGFSFLIGLLALSGIPPFSGFFSKEEIIHAAYLSEFKLPFYLLIIGVFLTAFYMARVFFVAFLGKERKEEAKHAHEAPYSMTIPLIILSIFSIFSGFYKNELYKFLGEHETHHSFSPILPLLSFLLAISGFFLAYLYYYSNRLSPEKTARKIYPVYNLVYQKYYMDHIAEWIYSKVALNLSFLAAWWDRHVVDGTVNWVTYTTGRLGKNLRVIQTGIVQDYLVYIAIAFIIIGFIVFQIF</sequence>
<dbReference type="InterPro" id="IPR001750">
    <property type="entry name" value="ND/Mrp_TM"/>
</dbReference>
<evidence type="ECO:0000259" key="18">
    <source>
        <dbReference type="Pfam" id="PF06455"/>
    </source>
</evidence>
<gene>
    <name evidence="19" type="ORF">ENU72_02080</name>
</gene>
<accession>A0A7V3ZSX1</accession>
<evidence type="ECO:0000256" key="4">
    <source>
        <dbReference type="ARBA" id="ARBA00022448"/>
    </source>
</evidence>
<feature type="transmembrane region" description="Helical" evidence="15">
    <location>
        <begin position="447"/>
        <end position="469"/>
    </location>
</feature>
<dbReference type="InterPro" id="IPR003945">
    <property type="entry name" value="NU5C-like"/>
</dbReference>
<dbReference type="Pfam" id="PF00361">
    <property type="entry name" value="Proton_antipo_M"/>
    <property type="match status" value="1"/>
</dbReference>
<feature type="transmembrane region" description="Helical" evidence="15">
    <location>
        <begin position="489"/>
        <end position="509"/>
    </location>
</feature>
<keyword evidence="6 14" id="KW-0812">Transmembrane</keyword>